<dbReference type="AlphaFoldDB" id="A0A0N0P9H8"/>
<organism evidence="9 10">
    <name type="scientific">Papilio xuthus</name>
    <name type="common">Asian swallowtail butterfly</name>
    <dbReference type="NCBI Taxonomy" id="66420"/>
    <lineage>
        <taxon>Eukaryota</taxon>
        <taxon>Metazoa</taxon>
        <taxon>Ecdysozoa</taxon>
        <taxon>Arthropoda</taxon>
        <taxon>Hexapoda</taxon>
        <taxon>Insecta</taxon>
        <taxon>Pterygota</taxon>
        <taxon>Neoptera</taxon>
        <taxon>Endopterygota</taxon>
        <taxon>Lepidoptera</taxon>
        <taxon>Glossata</taxon>
        <taxon>Ditrysia</taxon>
        <taxon>Papilionoidea</taxon>
        <taxon>Papilionidae</taxon>
        <taxon>Papilioninae</taxon>
        <taxon>Papilio</taxon>
    </lineage>
</organism>
<reference evidence="9 10" key="1">
    <citation type="journal article" date="2015" name="Nat. Commun.">
        <title>Outbred genome sequencing and CRISPR/Cas9 gene editing in butterflies.</title>
        <authorList>
            <person name="Li X."/>
            <person name="Fan D."/>
            <person name="Zhang W."/>
            <person name="Liu G."/>
            <person name="Zhang L."/>
            <person name="Zhao L."/>
            <person name="Fang X."/>
            <person name="Chen L."/>
            <person name="Dong Y."/>
            <person name="Chen Y."/>
            <person name="Ding Y."/>
            <person name="Zhao R."/>
            <person name="Feng M."/>
            <person name="Zhu Y."/>
            <person name="Feng Y."/>
            <person name="Jiang X."/>
            <person name="Zhu D."/>
            <person name="Xiang H."/>
            <person name="Feng X."/>
            <person name="Li S."/>
            <person name="Wang J."/>
            <person name="Zhang G."/>
            <person name="Kronforst M.R."/>
            <person name="Wang W."/>
        </authorList>
    </citation>
    <scope>NUCLEOTIDE SEQUENCE [LARGE SCALE GENOMIC DNA]</scope>
    <source>
        <strain evidence="9">Ya'a_city_454_Px</strain>
        <tissue evidence="9">Whole body</tissue>
    </source>
</reference>
<keyword evidence="2" id="KW-0479">Metal-binding</keyword>
<keyword evidence="3 6" id="KW-0863">Zinc-finger</keyword>
<evidence type="ECO:0000256" key="4">
    <source>
        <dbReference type="ARBA" id="ARBA00022833"/>
    </source>
</evidence>
<keyword evidence="4" id="KW-0862">Zinc</keyword>
<sequence length="154" mass="17120">MQSNERLFLVMPLRLTKVGDQFSIFSLVTCEAKLLGGTRNFCPLSDVAQPLLLSTTNTPFSRNFSHQDELNQIVSVVPEHLAEGTAAEPFIGKLRKGTQGSGKLSDLPPPPPSENPDYVSCPHCGRRFNQAAAERHIPKCVNYQFNKPKNNKKR</sequence>
<dbReference type="PANTHER" id="PTHR14649:SF1">
    <property type="entry name" value="ZINC FINGER C2HC DOMAIN-CONTAINING PROTEIN 1C"/>
    <property type="match status" value="1"/>
</dbReference>
<feature type="domain" description="C2HC/C3H-type" evidence="8">
    <location>
        <begin position="117"/>
        <end position="146"/>
    </location>
</feature>
<protein>
    <submittedName>
        <fullName evidence="9">Protein FAM164C</fullName>
    </submittedName>
</protein>
<dbReference type="Pfam" id="PF13913">
    <property type="entry name" value="zf-C2HC_2"/>
    <property type="match status" value="1"/>
</dbReference>
<evidence type="ECO:0000256" key="3">
    <source>
        <dbReference type="ARBA" id="ARBA00022771"/>
    </source>
</evidence>
<dbReference type="Proteomes" id="UP000053268">
    <property type="component" value="Unassembled WGS sequence"/>
</dbReference>
<proteinExistence type="inferred from homology"/>
<dbReference type="Gene3D" id="3.30.160.60">
    <property type="entry name" value="Classic Zinc Finger"/>
    <property type="match status" value="1"/>
</dbReference>
<comment type="similarity">
    <text evidence="1">Belongs to the ZC2HC1 family.</text>
</comment>
<name>A0A0N0P9H8_PAPXU</name>
<feature type="region of interest" description="Disordered" evidence="7">
    <location>
        <begin position="92"/>
        <end position="118"/>
    </location>
</feature>
<dbReference type="PROSITE" id="PS52027">
    <property type="entry name" value="ZF_C2HC_C3H"/>
    <property type="match status" value="1"/>
</dbReference>
<evidence type="ECO:0000256" key="1">
    <source>
        <dbReference type="ARBA" id="ARBA00010843"/>
    </source>
</evidence>
<keyword evidence="10" id="KW-1185">Reference proteome</keyword>
<evidence type="ECO:0000313" key="9">
    <source>
        <dbReference type="EMBL" id="KPJ01111.1"/>
    </source>
</evidence>
<evidence type="ECO:0000256" key="7">
    <source>
        <dbReference type="SAM" id="MobiDB-lite"/>
    </source>
</evidence>
<keyword evidence="5" id="KW-0175">Coiled coil</keyword>
<dbReference type="InterPro" id="IPR049899">
    <property type="entry name" value="Znf_C2HC_C3H"/>
</dbReference>
<evidence type="ECO:0000256" key="6">
    <source>
        <dbReference type="PROSITE-ProRule" id="PRU01371"/>
    </source>
</evidence>
<dbReference type="GO" id="GO:0008270">
    <property type="term" value="F:zinc ion binding"/>
    <property type="evidence" value="ECO:0007669"/>
    <property type="project" value="UniProtKB-KW"/>
</dbReference>
<evidence type="ECO:0000259" key="8">
    <source>
        <dbReference type="PROSITE" id="PS52027"/>
    </source>
</evidence>
<dbReference type="InterPro" id="IPR026104">
    <property type="entry name" value="ZNF_C2HC_dom_1C"/>
</dbReference>
<gene>
    <name evidence="9" type="ORF">RR46_00182</name>
</gene>
<evidence type="ECO:0000256" key="2">
    <source>
        <dbReference type="ARBA" id="ARBA00022723"/>
    </source>
</evidence>
<dbReference type="EMBL" id="KQ459409">
    <property type="protein sequence ID" value="KPJ01111.1"/>
    <property type="molecule type" value="Genomic_DNA"/>
</dbReference>
<evidence type="ECO:0000256" key="5">
    <source>
        <dbReference type="ARBA" id="ARBA00023054"/>
    </source>
</evidence>
<accession>A0A0N0P9H8</accession>
<evidence type="ECO:0000313" key="10">
    <source>
        <dbReference type="Proteomes" id="UP000053268"/>
    </source>
</evidence>
<dbReference type="PANTHER" id="PTHR14649">
    <property type="entry name" value="ZINC FINGER C2HC DOMAIN-CONTAINING PROTEIN 1C"/>
    <property type="match status" value="1"/>
</dbReference>